<feature type="transmembrane region" description="Helical" evidence="1">
    <location>
        <begin position="54"/>
        <end position="72"/>
    </location>
</feature>
<comment type="caution">
    <text evidence="2">The sequence shown here is derived from an EMBL/GenBank/DDBJ whole genome shotgun (WGS) entry which is preliminary data.</text>
</comment>
<organism evidence="2 3">
    <name type="scientific">Neotoma lepida</name>
    <name type="common">Desert woodrat</name>
    <dbReference type="NCBI Taxonomy" id="56216"/>
    <lineage>
        <taxon>Eukaryota</taxon>
        <taxon>Metazoa</taxon>
        <taxon>Chordata</taxon>
        <taxon>Craniata</taxon>
        <taxon>Vertebrata</taxon>
        <taxon>Euteleostomi</taxon>
        <taxon>Mammalia</taxon>
        <taxon>Eutheria</taxon>
        <taxon>Euarchontoglires</taxon>
        <taxon>Glires</taxon>
        <taxon>Rodentia</taxon>
        <taxon>Myomorpha</taxon>
        <taxon>Muroidea</taxon>
        <taxon>Cricetidae</taxon>
        <taxon>Neotominae</taxon>
        <taxon>Neotoma</taxon>
    </lineage>
</organism>
<gene>
    <name evidence="2" type="ORF">A6R68_11982</name>
</gene>
<keyword evidence="1" id="KW-1133">Transmembrane helix</keyword>
<dbReference type="EMBL" id="LZPO01118979">
    <property type="protein sequence ID" value="OBS56893.1"/>
    <property type="molecule type" value="Genomic_DNA"/>
</dbReference>
<protein>
    <submittedName>
        <fullName evidence="2">Uncharacterized protein</fullName>
    </submittedName>
</protein>
<dbReference type="InterPro" id="IPR029367">
    <property type="entry name" value="SMIM10"/>
</dbReference>
<accession>A0A1A6FSG3</accession>
<dbReference type="Pfam" id="PF15118">
    <property type="entry name" value="DUF4560"/>
    <property type="match status" value="1"/>
</dbReference>
<dbReference type="PANTHER" id="PTHR34446">
    <property type="entry name" value="SMALL INTEGRAL MEMBRANE PROTEIN 10"/>
    <property type="match status" value="1"/>
</dbReference>
<evidence type="ECO:0000313" key="2">
    <source>
        <dbReference type="EMBL" id="OBS56893.1"/>
    </source>
</evidence>
<name>A0A1A6FSG3_NEOLE</name>
<keyword evidence="1" id="KW-0812">Transmembrane</keyword>
<proteinExistence type="predicted"/>
<reference evidence="2 3" key="1">
    <citation type="submission" date="2016-06" db="EMBL/GenBank/DDBJ databases">
        <title>The Draft Genome Sequence and Annotation of the Desert Woodrat Neotoma lepida.</title>
        <authorList>
            <person name="Campbell M."/>
            <person name="Oakeson K.F."/>
            <person name="Yandell M."/>
            <person name="Halpert J.R."/>
            <person name="Dearing D."/>
        </authorList>
    </citation>
    <scope>NUCLEOTIDE SEQUENCE [LARGE SCALE GENOMIC DNA]</scope>
    <source>
        <strain evidence="2">417</strain>
        <tissue evidence="2">Liver</tissue>
    </source>
</reference>
<dbReference type="STRING" id="56216.A0A1A6FSG3"/>
<evidence type="ECO:0000256" key="1">
    <source>
        <dbReference type="SAM" id="Phobius"/>
    </source>
</evidence>
<keyword evidence="3" id="KW-1185">Reference proteome</keyword>
<dbReference type="PANTHER" id="PTHR34446:SF3">
    <property type="entry name" value="SMALL INTEGRAL MEMBRANE PROTEIN 10-LIKE PROTEIN 2A-RELATED"/>
    <property type="match status" value="1"/>
</dbReference>
<sequence length="73" mass="8260">MALCAAAAVVALSGLVMGLWCWAAMRSSFGAFCKGLSHKLLRFFNLAWQLRGNFPFYMLPLLMLYIRLEVLMQ</sequence>
<evidence type="ECO:0000313" key="3">
    <source>
        <dbReference type="Proteomes" id="UP000092124"/>
    </source>
</evidence>
<dbReference type="Proteomes" id="UP000092124">
    <property type="component" value="Unassembled WGS sequence"/>
</dbReference>
<dbReference type="AlphaFoldDB" id="A0A1A6FSG3"/>
<keyword evidence="1" id="KW-0472">Membrane</keyword>